<evidence type="ECO:0000313" key="2">
    <source>
        <dbReference type="EMBL" id="SCC70918.1"/>
    </source>
</evidence>
<dbReference type="Pfam" id="PF19993">
    <property type="entry name" value="DO-GTPase2"/>
    <property type="match status" value="1"/>
</dbReference>
<protein>
    <recommendedName>
        <fullName evidence="1">Double-GTPase 2 domain-containing protein</fullName>
    </recommendedName>
</protein>
<evidence type="ECO:0000259" key="1">
    <source>
        <dbReference type="Pfam" id="PF19993"/>
    </source>
</evidence>
<proteinExistence type="predicted"/>
<dbReference type="OrthoDB" id="9946373at2"/>
<dbReference type="Gene3D" id="3.40.50.300">
    <property type="entry name" value="P-loop containing nucleotide triphosphate hydrolases"/>
    <property type="match status" value="1"/>
</dbReference>
<sequence length="346" mass="39658">MLYTCGRSECAVKNCLDNGDIPCLEGDAYEDCQYIKLINNENNLQEDNEANQVVEESEIDFKNILSSRGFIKSENIKFFGLEAEPSIATLIGLPNSGKTSLLTSMLYALRMDNEQQLSFMGSSTLNAWSNLINLTLYAHGNTPRHPERTIDRSETQYLHLLINKDDIGYDLLLGDTAGEIFSGIVENYDTESQEYKRIIKWISEVKTLLICLDSSDYYTADIWISKENHMIFIDRISEIIADFNPDVRVVFVQTKYDKVDENHNNFEYHKEVNDYFLEKLSDNLVGIAKTISITANQGVLPKDIDNILAFCINNSYVILDEKVHLNIDDKISSKEKLIYNHLKEWI</sequence>
<dbReference type="EMBL" id="FMBK01000002">
    <property type="protein sequence ID" value="SCC70918.1"/>
    <property type="molecule type" value="Genomic_DNA"/>
</dbReference>
<dbReference type="RefSeq" id="WP_092717552.1">
    <property type="nucleotide sequence ID" value="NZ_FMBK01000002.1"/>
</dbReference>
<dbReference type="InterPro" id="IPR027417">
    <property type="entry name" value="P-loop_NTPase"/>
</dbReference>
<dbReference type="InterPro" id="IPR045528">
    <property type="entry name" value="DO-GTPase2"/>
</dbReference>
<organism evidence="2 3">
    <name type="scientific">Acinetobacter albensis</name>
    <dbReference type="NCBI Taxonomy" id="1673609"/>
    <lineage>
        <taxon>Bacteria</taxon>
        <taxon>Pseudomonadati</taxon>
        <taxon>Pseudomonadota</taxon>
        <taxon>Gammaproteobacteria</taxon>
        <taxon>Moraxellales</taxon>
        <taxon>Moraxellaceae</taxon>
        <taxon>Acinetobacter</taxon>
    </lineage>
</organism>
<dbReference type="Proteomes" id="UP000243661">
    <property type="component" value="Unassembled WGS sequence"/>
</dbReference>
<dbReference type="SUPFAM" id="SSF52540">
    <property type="entry name" value="P-loop containing nucleoside triphosphate hydrolases"/>
    <property type="match status" value="1"/>
</dbReference>
<accession>A0A1C4GRS0</accession>
<reference evidence="2 3" key="1">
    <citation type="submission" date="2016-08" db="EMBL/GenBank/DDBJ databases">
        <authorList>
            <person name="Seilhamer J.J."/>
        </authorList>
    </citation>
    <scope>NUCLEOTIDE SEQUENCE [LARGE SCALE GENOMIC DNA]</scope>
    <source>
        <strain evidence="2 3">ANC 4874</strain>
    </source>
</reference>
<dbReference type="AlphaFoldDB" id="A0A1C4GRS0"/>
<gene>
    <name evidence="2" type="ORF">GA0116959_1024</name>
</gene>
<name>A0A1C4GRS0_9GAMM</name>
<evidence type="ECO:0000313" key="3">
    <source>
        <dbReference type="Proteomes" id="UP000243661"/>
    </source>
</evidence>
<feature type="domain" description="Double-GTPase 2" evidence="1">
    <location>
        <begin position="89"/>
        <end position="274"/>
    </location>
</feature>